<comment type="caution">
    <text evidence="1">The sequence shown here is derived from an EMBL/GenBank/DDBJ whole genome shotgun (WGS) entry which is preliminary data.</text>
</comment>
<dbReference type="EMBL" id="CM023472">
    <property type="protein sequence ID" value="KAH7959692.1"/>
    <property type="molecule type" value="Genomic_DNA"/>
</dbReference>
<reference evidence="1" key="1">
    <citation type="submission" date="2020-05" db="EMBL/GenBank/DDBJ databases">
        <title>Large-scale comparative analyses of tick genomes elucidate their genetic diversity and vector capacities.</title>
        <authorList>
            <person name="Jia N."/>
            <person name="Wang J."/>
            <person name="Shi W."/>
            <person name="Du L."/>
            <person name="Sun Y."/>
            <person name="Zhan W."/>
            <person name="Jiang J."/>
            <person name="Wang Q."/>
            <person name="Zhang B."/>
            <person name="Ji P."/>
            <person name="Sakyi L.B."/>
            <person name="Cui X."/>
            <person name="Yuan T."/>
            <person name="Jiang B."/>
            <person name="Yang W."/>
            <person name="Lam T.T.-Y."/>
            <person name="Chang Q."/>
            <person name="Ding S."/>
            <person name="Wang X."/>
            <person name="Zhu J."/>
            <person name="Ruan X."/>
            <person name="Zhao L."/>
            <person name="Wei J."/>
            <person name="Que T."/>
            <person name="Du C."/>
            <person name="Cheng J."/>
            <person name="Dai P."/>
            <person name="Han X."/>
            <person name="Huang E."/>
            <person name="Gao Y."/>
            <person name="Liu J."/>
            <person name="Shao H."/>
            <person name="Ye R."/>
            <person name="Li L."/>
            <person name="Wei W."/>
            <person name="Wang X."/>
            <person name="Wang C."/>
            <person name="Yang T."/>
            <person name="Huo Q."/>
            <person name="Li W."/>
            <person name="Guo W."/>
            <person name="Chen H."/>
            <person name="Zhou L."/>
            <person name="Ni X."/>
            <person name="Tian J."/>
            <person name="Zhou Y."/>
            <person name="Sheng Y."/>
            <person name="Liu T."/>
            <person name="Pan Y."/>
            <person name="Xia L."/>
            <person name="Li J."/>
            <person name="Zhao F."/>
            <person name="Cao W."/>
        </authorList>
    </citation>
    <scope>NUCLEOTIDE SEQUENCE</scope>
    <source>
        <strain evidence="1">Dsil-2018</strain>
    </source>
</reference>
<evidence type="ECO:0000313" key="2">
    <source>
        <dbReference type="Proteomes" id="UP000821865"/>
    </source>
</evidence>
<protein>
    <submittedName>
        <fullName evidence="1">Uncharacterized protein</fullName>
    </submittedName>
</protein>
<dbReference type="Proteomes" id="UP000821865">
    <property type="component" value="Chromosome 3"/>
</dbReference>
<evidence type="ECO:0000313" key="1">
    <source>
        <dbReference type="EMBL" id="KAH7959692.1"/>
    </source>
</evidence>
<keyword evidence="2" id="KW-1185">Reference proteome</keyword>
<proteinExistence type="predicted"/>
<accession>A0ACB8D5J1</accession>
<organism evidence="1 2">
    <name type="scientific">Dermacentor silvarum</name>
    <name type="common">Tick</name>
    <dbReference type="NCBI Taxonomy" id="543639"/>
    <lineage>
        <taxon>Eukaryota</taxon>
        <taxon>Metazoa</taxon>
        <taxon>Ecdysozoa</taxon>
        <taxon>Arthropoda</taxon>
        <taxon>Chelicerata</taxon>
        <taxon>Arachnida</taxon>
        <taxon>Acari</taxon>
        <taxon>Parasitiformes</taxon>
        <taxon>Ixodida</taxon>
        <taxon>Ixodoidea</taxon>
        <taxon>Ixodidae</taxon>
        <taxon>Rhipicephalinae</taxon>
        <taxon>Dermacentor</taxon>
    </lineage>
</organism>
<gene>
    <name evidence="1" type="ORF">HPB49_013105</name>
</gene>
<sequence length="296" mass="33133">MDTWPSTAVVSSGVRDAEDHMISKPARGARTFFVKTGVVAIQDPVVPKTVDFEGEKQTLTKSKLAGRINHITKQSRVPNLPQDEFTVIIRPRAGLNLNEHDGHKLNRNVCIAANIDWHRQNLETVVLNPKQNIIISSTPSVEIAKKIAALKALTIGAKFPEISAYQSAPQNTSKGVVKGIALEYTQKDLNDLILTDRNPRVVATERIGNTKNVIVFFSGLKDPRPVRFGAETRETIRQPVREHWRQSQEQNITEGPEGSLEDQNQILYEIEIKNQKSRAPSDEDPTRKKQRHCITG</sequence>
<name>A0ACB8D5J1_DERSI</name>